<reference evidence="5" key="1">
    <citation type="submission" date="2016-06" db="UniProtKB">
        <authorList>
            <consortium name="WormBaseParasite"/>
        </authorList>
    </citation>
    <scope>IDENTIFICATION</scope>
</reference>
<reference evidence="3 4" key="2">
    <citation type="submission" date="2018-11" db="EMBL/GenBank/DDBJ databases">
        <authorList>
            <consortium name="Pathogen Informatics"/>
        </authorList>
    </citation>
    <scope>NUCLEOTIDE SEQUENCE [LARGE SCALE GENOMIC DNA]</scope>
    <source>
        <strain evidence="3 4">Egypt</strain>
    </source>
</reference>
<evidence type="ECO:0000313" key="5">
    <source>
        <dbReference type="WBParaSite" id="ECPE_0000678101-mRNA-1"/>
    </source>
</evidence>
<dbReference type="AlphaFoldDB" id="A0A183AII3"/>
<evidence type="ECO:0000256" key="1">
    <source>
        <dbReference type="ARBA" id="ARBA00023186"/>
    </source>
</evidence>
<keyword evidence="4" id="KW-1185">Reference proteome</keyword>
<dbReference type="EMBL" id="UZAN01043807">
    <property type="protein sequence ID" value="VDP79289.1"/>
    <property type="molecule type" value="Genomic_DNA"/>
</dbReference>
<dbReference type="PANTHER" id="PTHR44500:SF1">
    <property type="entry name" value="DNAJ HOMOLOG SUBFAMILY C MEMBER 12"/>
    <property type="match status" value="1"/>
</dbReference>
<dbReference type="GO" id="GO:0005737">
    <property type="term" value="C:cytoplasm"/>
    <property type="evidence" value="ECO:0007669"/>
    <property type="project" value="TreeGrafter"/>
</dbReference>
<dbReference type="OrthoDB" id="436519at2759"/>
<dbReference type="PROSITE" id="PS50076">
    <property type="entry name" value="DNAJ_2"/>
    <property type="match status" value="1"/>
</dbReference>
<dbReference type="Pfam" id="PF00226">
    <property type="entry name" value="DnaJ"/>
    <property type="match status" value="1"/>
</dbReference>
<dbReference type="CDD" id="cd06257">
    <property type="entry name" value="DnaJ"/>
    <property type="match status" value="1"/>
</dbReference>
<dbReference type="Proteomes" id="UP000272942">
    <property type="component" value="Unassembled WGS sequence"/>
</dbReference>
<dbReference type="InterPro" id="IPR029827">
    <property type="entry name" value="JDP1-like"/>
</dbReference>
<feature type="domain" description="J" evidence="2">
    <location>
        <begin position="17"/>
        <end position="83"/>
    </location>
</feature>
<dbReference type="Gene3D" id="1.10.287.110">
    <property type="entry name" value="DnaJ domain"/>
    <property type="match status" value="1"/>
</dbReference>
<dbReference type="SMART" id="SM00271">
    <property type="entry name" value="DnaJ"/>
    <property type="match status" value="1"/>
</dbReference>
<name>A0A183AII3_9TREM</name>
<evidence type="ECO:0000313" key="3">
    <source>
        <dbReference type="EMBL" id="VDP79289.1"/>
    </source>
</evidence>
<dbReference type="InterPro" id="IPR036869">
    <property type="entry name" value="J_dom_sf"/>
</dbReference>
<sequence>MDLDDIFTANPKKCEPNYFYVLGVSPSSTVDQIDAEFRVKARELHPDKNLHEDTITEIQFQLLNRAREVLTDPILSKQYGCWLDAGIGIPFEKWLLMKNQFQTVGLCFLFD</sequence>
<dbReference type="PRINTS" id="PR00625">
    <property type="entry name" value="JDOMAIN"/>
</dbReference>
<evidence type="ECO:0000259" key="2">
    <source>
        <dbReference type="PROSITE" id="PS50076"/>
    </source>
</evidence>
<evidence type="ECO:0000313" key="4">
    <source>
        <dbReference type="Proteomes" id="UP000272942"/>
    </source>
</evidence>
<dbReference type="InterPro" id="IPR001623">
    <property type="entry name" value="DnaJ_domain"/>
</dbReference>
<dbReference type="WBParaSite" id="ECPE_0000678101-mRNA-1">
    <property type="protein sequence ID" value="ECPE_0000678101-mRNA-1"/>
    <property type="gene ID" value="ECPE_0000678101"/>
</dbReference>
<organism evidence="5">
    <name type="scientific">Echinostoma caproni</name>
    <dbReference type="NCBI Taxonomy" id="27848"/>
    <lineage>
        <taxon>Eukaryota</taxon>
        <taxon>Metazoa</taxon>
        <taxon>Spiralia</taxon>
        <taxon>Lophotrochozoa</taxon>
        <taxon>Platyhelminthes</taxon>
        <taxon>Trematoda</taxon>
        <taxon>Digenea</taxon>
        <taxon>Plagiorchiida</taxon>
        <taxon>Echinostomata</taxon>
        <taxon>Echinostomatoidea</taxon>
        <taxon>Echinostomatidae</taxon>
        <taxon>Echinostoma</taxon>
    </lineage>
</organism>
<keyword evidence="1" id="KW-0143">Chaperone</keyword>
<accession>A0A183AII3</accession>
<gene>
    <name evidence="3" type="ORF">ECPE_LOCUS6768</name>
</gene>
<protein>
    <submittedName>
        <fullName evidence="5">J domain-containing protein</fullName>
    </submittedName>
</protein>
<proteinExistence type="predicted"/>
<dbReference type="SUPFAM" id="SSF46565">
    <property type="entry name" value="Chaperone J-domain"/>
    <property type="match status" value="1"/>
</dbReference>
<dbReference type="PANTHER" id="PTHR44500">
    <property type="entry name" value="DNAJ HOMOLOG SUBFAMILY C MEMBER 12"/>
    <property type="match status" value="1"/>
</dbReference>